<reference evidence="6 7" key="1">
    <citation type="journal article" date="2010" name="J. Bacteriol.">
        <title>Comparative genomic characterization of Actinobacillus pleuropneumoniae.</title>
        <authorList>
            <person name="Xu Z."/>
            <person name="Chen X."/>
            <person name="Li L."/>
            <person name="Li T."/>
            <person name="Wang S."/>
            <person name="Chen H."/>
            <person name="Zhou R."/>
        </authorList>
    </citation>
    <scope>NUCLEOTIDE SEQUENCE [LARGE SCALE GENOMIC DNA]</scope>
    <source>
        <strain evidence="6 7">Femo</strain>
    </source>
</reference>
<dbReference type="InterPro" id="IPR051620">
    <property type="entry name" value="ORF904-like_C"/>
</dbReference>
<name>A0A828Q235_ACTPL</name>
<dbReference type="SMART" id="SM00885">
    <property type="entry name" value="D5_N"/>
    <property type="match status" value="1"/>
</dbReference>
<evidence type="ECO:0000259" key="5">
    <source>
        <dbReference type="PROSITE" id="PS51206"/>
    </source>
</evidence>
<keyword evidence="4" id="KW-0067">ATP-binding</keyword>
<dbReference type="InterPro" id="IPR014818">
    <property type="entry name" value="Phage/plasmid_primase_P4_C"/>
</dbReference>
<keyword evidence="3" id="KW-0347">Helicase</keyword>
<dbReference type="Gene3D" id="1.10.10.10">
    <property type="entry name" value="Winged helix-like DNA-binding domain superfamily/Winged helix DNA-binding domain"/>
    <property type="match status" value="1"/>
</dbReference>
<gene>
    <name evidence="6" type="ORF">appser6_8360</name>
</gene>
<evidence type="ECO:0000256" key="3">
    <source>
        <dbReference type="ARBA" id="ARBA00022806"/>
    </source>
</evidence>
<evidence type="ECO:0000256" key="4">
    <source>
        <dbReference type="ARBA" id="ARBA00022840"/>
    </source>
</evidence>
<dbReference type="InterPro" id="IPR045455">
    <property type="entry name" value="NrS-1_pol-like_helicase"/>
</dbReference>
<dbReference type="GO" id="GO:0004386">
    <property type="term" value="F:helicase activity"/>
    <property type="evidence" value="ECO:0007669"/>
    <property type="project" value="UniProtKB-KW"/>
</dbReference>
<comment type="caution">
    <text evidence="6">The sequence shown here is derived from an EMBL/GenBank/DDBJ whole genome shotgun (WGS) entry which is preliminary data.</text>
</comment>
<sequence length="600" mass="68172">MKLTNAPFLKEPWNKQYFSDLIVLAGSKAWETWNKGEGVAWRMMVDGLKIDTFTTSTGKSINPYDQSPVILGGDTLENIVKTRIADKEQTAIKFIQCGELTSNQKTAICLNIAKMTNAKVVTLFSSELDLIENWSGHIQRLRNEDDARLLSEMAVEPPKIKENDRTNEKSRAFQKWLGLDMALRRGSREIYAYDGKTWKQQENDDLEERAVQFFDECELGYSDSTIDRLINTLKAQLPRMGEMPCDLIAFDNGVLNRNTLEFKPHNRLNWLTACIPHNYDEQATNTPYFDKWLNFVSDGNQDKARNILAALYAILTNRYNWQIFFEVTGKGGSGKSVFANIATLLAGERNTISAKLEDFDNAKDLEGFEDKTLILCPEQSKYGGNGGGLKTISGGDLLRVNPKHKKPFFTKITALIMLINNEPCRFTERAGGVDRRRVIFDFKKVVPESERDPTFTEKITLEVGGIIRKVLDAFPDSLEAKKALNTQMNSQEALEVKKLSDPLTDFFSYFYTTEQIDGLFVGVANMGVDKIRTHIYPAYLAYTRAMNISELGLGNFVIGIEQALKQHGNQHDFMKKHTKTGRRTNIHFKDFDSFKNEVLN</sequence>
<dbReference type="GO" id="GO:0016787">
    <property type="term" value="F:hydrolase activity"/>
    <property type="evidence" value="ECO:0007669"/>
    <property type="project" value="UniProtKB-KW"/>
</dbReference>
<dbReference type="NCBIfam" id="TIGR01613">
    <property type="entry name" value="primase_Cterm"/>
    <property type="match status" value="1"/>
</dbReference>
<dbReference type="Pfam" id="PF03288">
    <property type="entry name" value="Pox_D5"/>
    <property type="match status" value="1"/>
</dbReference>
<dbReference type="Proteomes" id="UP000005341">
    <property type="component" value="Unassembled WGS sequence"/>
</dbReference>
<dbReference type="InterPro" id="IPR014015">
    <property type="entry name" value="Helicase_SF3_DNA-vir"/>
</dbReference>
<dbReference type="AlphaFoldDB" id="A0A828Q235"/>
<dbReference type="PANTHER" id="PTHR35372">
    <property type="entry name" value="ATP BINDING PROTEIN-RELATED"/>
    <property type="match status" value="1"/>
</dbReference>
<accession>A0A828Q235</accession>
<proteinExistence type="predicted"/>
<dbReference type="InterPro" id="IPR027417">
    <property type="entry name" value="P-loop_NTPase"/>
</dbReference>
<dbReference type="Pfam" id="PF19263">
    <property type="entry name" value="DUF5906"/>
    <property type="match status" value="1"/>
</dbReference>
<dbReference type="CDD" id="cd01983">
    <property type="entry name" value="SIMIBI"/>
    <property type="match status" value="1"/>
</dbReference>
<evidence type="ECO:0000313" key="7">
    <source>
        <dbReference type="Proteomes" id="UP000005341"/>
    </source>
</evidence>
<dbReference type="EMBL" id="ADOG01000011">
    <property type="protein sequence ID" value="EFM92256.1"/>
    <property type="molecule type" value="Genomic_DNA"/>
</dbReference>
<protein>
    <recommendedName>
        <fullName evidence="5">SF3 helicase domain-containing protein</fullName>
    </recommendedName>
</protein>
<keyword evidence="1" id="KW-0547">Nucleotide-binding</keyword>
<feature type="domain" description="SF3 helicase" evidence="5">
    <location>
        <begin position="302"/>
        <end position="455"/>
    </location>
</feature>
<evidence type="ECO:0000313" key="6">
    <source>
        <dbReference type="EMBL" id="EFM92256.1"/>
    </source>
</evidence>
<dbReference type="InterPro" id="IPR006500">
    <property type="entry name" value="Helicase_put_C_phage/plasmid"/>
</dbReference>
<dbReference type="RefSeq" id="WP_005607656.1">
    <property type="nucleotide sequence ID" value="NZ_ADOG01000011.1"/>
</dbReference>
<keyword evidence="2" id="KW-0378">Hydrolase</keyword>
<dbReference type="Pfam" id="PF08706">
    <property type="entry name" value="D5_N"/>
    <property type="match status" value="1"/>
</dbReference>
<evidence type="ECO:0000256" key="2">
    <source>
        <dbReference type="ARBA" id="ARBA00022801"/>
    </source>
</evidence>
<organism evidence="6 7">
    <name type="scientific">Actinobacillus pleuropneumoniae serovar 6 str. Femo</name>
    <dbReference type="NCBI Taxonomy" id="754256"/>
    <lineage>
        <taxon>Bacteria</taxon>
        <taxon>Pseudomonadati</taxon>
        <taxon>Pseudomonadota</taxon>
        <taxon>Gammaproteobacteria</taxon>
        <taxon>Pasteurellales</taxon>
        <taxon>Pasteurellaceae</taxon>
        <taxon>Actinobacillus</taxon>
    </lineage>
</organism>
<dbReference type="PANTHER" id="PTHR35372:SF2">
    <property type="entry name" value="SF3 HELICASE DOMAIN-CONTAINING PROTEIN"/>
    <property type="match status" value="1"/>
</dbReference>
<dbReference type="GO" id="GO:0005524">
    <property type="term" value="F:ATP binding"/>
    <property type="evidence" value="ECO:0007669"/>
    <property type="project" value="UniProtKB-KW"/>
</dbReference>
<dbReference type="InterPro" id="IPR004968">
    <property type="entry name" value="DNA_primase/NTPase_C"/>
</dbReference>
<dbReference type="Gene3D" id="3.40.50.300">
    <property type="entry name" value="P-loop containing nucleotide triphosphate hydrolases"/>
    <property type="match status" value="1"/>
</dbReference>
<dbReference type="SUPFAM" id="SSF52540">
    <property type="entry name" value="P-loop containing nucleoside triphosphate hydrolases"/>
    <property type="match status" value="1"/>
</dbReference>
<dbReference type="SUPFAM" id="SSF46785">
    <property type="entry name" value="Winged helix' DNA-binding domain"/>
    <property type="match status" value="1"/>
</dbReference>
<evidence type="ECO:0000256" key="1">
    <source>
        <dbReference type="ARBA" id="ARBA00022741"/>
    </source>
</evidence>
<dbReference type="InterPro" id="IPR036390">
    <property type="entry name" value="WH_DNA-bd_sf"/>
</dbReference>
<dbReference type="InterPro" id="IPR036388">
    <property type="entry name" value="WH-like_DNA-bd_sf"/>
</dbReference>
<dbReference type="PROSITE" id="PS51206">
    <property type="entry name" value="SF3_HELICASE_1"/>
    <property type="match status" value="1"/>
</dbReference>